<reference evidence="1 2" key="1">
    <citation type="submission" date="2024-02" db="EMBL/GenBank/DDBJ databases">
        <title>New thermophilic sulfur-oxidizing bacteria from a hot springs of the Uzon caldera (Kamchatka, Russia).</title>
        <authorList>
            <person name="Dukat A.M."/>
            <person name="Elcheninov A.G."/>
            <person name="Frolov E.N."/>
        </authorList>
    </citation>
    <scope>NUCLEOTIDE SEQUENCE [LARGE SCALE GENOMIC DNA]</scope>
    <source>
        <strain evidence="1 2">AK1</strain>
    </source>
</reference>
<dbReference type="SMART" id="SM00855">
    <property type="entry name" value="PGAM"/>
    <property type="match status" value="1"/>
</dbReference>
<keyword evidence="2" id="KW-1185">Reference proteome</keyword>
<dbReference type="PIRSF" id="PIRSF000709">
    <property type="entry name" value="6PFK_2-Ptase"/>
    <property type="match status" value="1"/>
</dbReference>
<dbReference type="PANTHER" id="PTHR48100:SF1">
    <property type="entry name" value="HISTIDINE PHOSPHATASE FAMILY PROTEIN-RELATED"/>
    <property type="match status" value="1"/>
</dbReference>
<keyword evidence="1" id="KW-0378">Hydrolase</keyword>
<name>A0ABV0EGS8_9BURK</name>
<dbReference type="CDD" id="cd07067">
    <property type="entry name" value="HP_PGM_like"/>
    <property type="match status" value="1"/>
</dbReference>
<evidence type="ECO:0000313" key="2">
    <source>
        <dbReference type="Proteomes" id="UP001482231"/>
    </source>
</evidence>
<organism evidence="1 2">
    <name type="scientific">Thiobacter aerophilum</name>
    <dbReference type="NCBI Taxonomy" id="3121275"/>
    <lineage>
        <taxon>Bacteria</taxon>
        <taxon>Pseudomonadati</taxon>
        <taxon>Pseudomonadota</taxon>
        <taxon>Betaproteobacteria</taxon>
        <taxon>Burkholderiales</taxon>
        <taxon>Thiobacteraceae</taxon>
        <taxon>Thiobacter</taxon>
    </lineage>
</organism>
<dbReference type="InterPro" id="IPR050275">
    <property type="entry name" value="PGM_Phosphatase"/>
</dbReference>
<evidence type="ECO:0000313" key="1">
    <source>
        <dbReference type="EMBL" id="MEO1767858.1"/>
    </source>
</evidence>
<dbReference type="EMBL" id="JBAJEX010000011">
    <property type="protein sequence ID" value="MEO1767858.1"/>
    <property type="molecule type" value="Genomic_DNA"/>
</dbReference>
<dbReference type="RefSeq" id="WP_347308968.1">
    <property type="nucleotide sequence ID" value="NZ_JBAJEX010000011.1"/>
</dbReference>
<dbReference type="PANTHER" id="PTHR48100">
    <property type="entry name" value="BROAD-SPECIFICITY PHOSPHATASE YOR283W-RELATED"/>
    <property type="match status" value="1"/>
</dbReference>
<dbReference type="SUPFAM" id="SSF53254">
    <property type="entry name" value="Phosphoglycerate mutase-like"/>
    <property type="match status" value="1"/>
</dbReference>
<protein>
    <submittedName>
        <fullName evidence="1">Alpha-ribazole phosphatase family protein</fullName>
        <ecNumber evidence="1">3.1.3.73</ecNumber>
    </submittedName>
</protein>
<gene>
    <name evidence="1" type="primary">cobC</name>
    <name evidence="1" type="ORF">V6E02_11615</name>
</gene>
<dbReference type="Pfam" id="PF00300">
    <property type="entry name" value="His_Phos_1"/>
    <property type="match status" value="1"/>
</dbReference>
<dbReference type="EC" id="3.1.3.73" evidence="1"/>
<dbReference type="GO" id="GO:0043755">
    <property type="term" value="F:alpha-ribazole phosphatase activity"/>
    <property type="evidence" value="ECO:0007669"/>
    <property type="project" value="UniProtKB-EC"/>
</dbReference>
<proteinExistence type="predicted"/>
<dbReference type="InterPro" id="IPR013078">
    <property type="entry name" value="His_Pase_superF_clade-1"/>
</dbReference>
<comment type="caution">
    <text evidence="1">The sequence shown here is derived from an EMBL/GenBank/DDBJ whole genome shotgun (WGS) entry which is preliminary data.</text>
</comment>
<accession>A0ABV0EGS8</accession>
<dbReference type="InterPro" id="IPR029033">
    <property type="entry name" value="His_PPase_superfam"/>
</dbReference>
<dbReference type="Gene3D" id="3.40.50.1240">
    <property type="entry name" value="Phosphoglycerate mutase-like"/>
    <property type="match status" value="1"/>
</dbReference>
<sequence>MYQPVTTLDLMRHGEPVGGRKYRGQTDDPLSEKGWAQMRAAIGEQRPWHHIVSSPLTRCRAFAEELARKQGLPLTVDARLMEVGFGEWEGQTPDQLRARDPDIIARFRRDPVNQRPPGAEPLEAFLARVAAAWDELVATHAGKHLLVVCHAGVIRMALAHVLGIPLARAYLIDVPIAGITRITIEGSGPDALAQLRFHAGSL</sequence>
<dbReference type="Proteomes" id="UP001482231">
    <property type="component" value="Unassembled WGS sequence"/>
</dbReference>